<sequence>MTVELLGHTPSDEARPGVALGRGPAPPLRAEVLGGCAELRRARADWIGGRLGLGALSRGVRLVGPPSPERSGDRGPHPA</sequence>
<protein>
    <submittedName>
        <fullName evidence="2">Uncharacterized protein</fullName>
    </submittedName>
</protein>
<evidence type="ECO:0000313" key="2">
    <source>
        <dbReference type="EMBL" id="KAJ1179131.1"/>
    </source>
</evidence>
<evidence type="ECO:0000256" key="1">
    <source>
        <dbReference type="SAM" id="MobiDB-lite"/>
    </source>
</evidence>
<feature type="region of interest" description="Disordered" evidence="1">
    <location>
        <begin position="1"/>
        <end position="25"/>
    </location>
</feature>
<proteinExistence type="predicted"/>
<dbReference type="EMBL" id="JANPWB010000006">
    <property type="protein sequence ID" value="KAJ1179131.1"/>
    <property type="molecule type" value="Genomic_DNA"/>
</dbReference>
<gene>
    <name evidence="2" type="ORF">NDU88_004367</name>
</gene>
<dbReference type="Proteomes" id="UP001066276">
    <property type="component" value="Chromosome 3_2"/>
</dbReference>
<evidence type="ECO:0000313" key="3">
    <source>
        <dbReference type="Proteomes" id="UP001066276"/>
    </source>
</evidence>
<reference evidence="2" key="1">
    <citation type="journal article" date="2022" name="bioRxiv">
        <title>Sequencing and chromosome-scale assembly of the giantPleurodeles waltlgenome.</title>
        <authorList>
            <person name="Brown T."/>
            <person name="Elewa A."/>
            <person name="Iarovenko S."/>
            <person name="Subramanian E."/>
            <person name="Araus A.J."/>
            <person name="Petzold A."/>
            <person name="Susuki M."/>
            <person name="Suzuki K.-i.T."/>
            <person name="Hayashi T."/>
            <person name="Toyoda A."/>
            <person name="Oliveira C."/>
            <person name="Osipova E."/>
            <person name="Leigh N.D."/>
            <person name="Simon A."/>
            <person name="Yun M.H."/>
        </authorList>
    </citation>
    <scope>NUCLEOTIDE SEQUENCE</scope>
    <source>
        <strain evidence="2">20211129_DDA</strain>
        <tissue evidence="2">Liver</tissue>
    </source>
</reference>
<comment type="caution">
    <text evidence="2">The sequence shown here is derived from an EMBL/GenBank/DDBJ whole genome shotgun (WGS) entry which is preliminary data.</text>
</comment>
<organism evidence="2 3">
    <name type="scientific">Pleurodeles waltl</name>
    <name type="common">Iberian ribbed newt</name>
    <dbReference type="NCBI Taxonomy" id="8319"/>
    <lineage>
        <taxon>Eukaryota</taxon>
        <taxon>Metazoa</taxon>
        <taxon>Chordata</taxon>
        <taxon>Craniata</taxon>
        <taxon>Vertebrata</taxon>
        <taxon>Euteleostomi</taxon>
        <taxon>Amphibia</taxon>
        <taxon>Batrachia</taxon>
        <taxon>Caudata</taxon>
        <taxon>Salamandroidea</taxon>
        <taxon>Salamandridae</taxon>
        <taxon>Pleurodelinae</taxon>
        <taxon>Pleurodeles</taxon>
    </lineage>
</organism>
<name>A0AAV7TRN5_PLEWA</name>
<keyword evidence="3" id="KW-1185">Reference proteome</keyword>
<dbReference type="AlphaFoldDB" id="A0AAV7TRN5"/>
<accession>A0AAV7TRN5</accession>